<dbReference type="SUPFAM" id="SSF52317">
    <property type="entry name" value="Class I glutamine amidotransferase-like"/>
    <property type="match status" value="1"/>
</dbReference>
<keyword evidence="3" id="KW-0645">Protease</keyword>
<dbReference type="PANTHER" id="PTHR42733:SF2">
    <property type="entry name" value="DJ-1_THIJ_PFPI FAMILY PROTEIN"/>
    <property type="match status" value="1"/>
</dbReference>
<keyword evidence="4" id="KW-1185">Reference proteome</keyword>
<reference evidence="3 4" key="1">
    <citation type="submission" date="2014-02" db="EMBL/GenBank/DDBJ databases">
        <title>Draft genome sequence of Lysinibacillus odysseyi NBRC 100172.</title>
        <authorList>
            <person name="Zhang F."/>
            <person name="Wang G."/>
            <person name="Zhang L."/>
        </authorList>
    </citation>
    <scope>NUCLEOTIDE SEQUENCE [LARGE SCALE GENOMIC DNA]</scope>
    <source>
        <strain evidence="3 4">NBRC 100172</strain>
    </source>
</reference>
<feature type="domain" description="DJ-1/PfpI" evidence="2">
    <location>
        <begin position="2"/>
        <end position="167"/>
    </location>
</feature>
<organism evidence="3 4">
    <name type="scientific">Lysinibacillus odysseyi 34hs-1 = NBRC 100172</name>
    <dbReference type="NCBI Taxonomy" id="1220589"/>
    <lineage>
        <taxon>Bacteria</taxon>
        <taxon>Bacillati</taxon>
        <taxon>Bacillota</taxon>
        <taxon>Bacilli</taxon>
        <taxon>Bacillales</taxon>
        <taxon>Bacillaceae</taxon>
        <taxon>Lysinibacillus</taxon>
    </lineage>
</organism>
<evidence type="ECO:0000259" key="2">
    <source>
        <dbReference type="Pfam" id="PF01965"/>
    </source>
</evidence>
<dbReference type="RefSeq" id="WP_036152979.1">
    <property type="nucleotide sequence ID" value="NZ_AVCX01000009.1"/>
</dbReference>
<dbReference type="Proteomes" id="UP000030437">
    <property type="component" value="Unassembled WGS sequence"/>
</dbReference>
<dbReference type="STRING" id="1220589.CD32_07500"/>
<proteinExistence type="inferred from homology"/>
<dbReference type="CDD" id="cd03134">
    <property type="entry name" value="GATase1_PfpI_like"/>
    <property type="match status" value="1"/>
</dbReference>
<dbReference type="PANTHER" id="PTHR42733">
    <property type="entry name" value="DJ-1 PROTEIN"/>
    <property type="match status" value="1"/>
</dbReference>
<sequence length="174" mass="19157">MAKVAVVITDMFEDSEYTSPKEALEAAGHILVTIEKEAGKKVTGKNGEATVTIDKGIDDVNPADFDALFIPGGFSPDQLRADERFVSFAKSFMDEKKPVFAICHGPQLLITAKALEGRDATGYKSIRVDMEYAGVKFHDEEVFVCQKQLVTSRTPDDLPAFNREIVNLLEEKGL</sequence>
<gene>
    <name evidence="3" type="ORF">CD32_07500</name>
</gene>
<dbReference type="GO" id="GO:0006508">
    <property type="term" value="P:proteolysis"/>
    <property type="evidence" value="ECO:0007669"/>
    <property type="project" value="UniProtKB-KW"/>
</dbReference>
<dbReference type="InterPro" id="IPR006286">
    <property type="entry name" value="C56_PfpI-like"/>
</dbReference>
<dbReference type="GO" id="GO:0008233">
    <property type="term" value="F:peptidase activity"/>
    <property type="evidence" value="ECO:0007669"/>
    <property type="project" value="UniProtKB-KW"/>
</dbReference>
<dbReference type="Pfam" id="PF01965">
    <property type="entry name" value="DJ-1_PfpI"/>
    <property type="match status" value="1"/>
</dbReference>
<dbReference type="EMBL" id="JPVP01000052">
    <property type="protein sequence ID" value="KGR86227.1"/>
    <property type="molecule type" value="Genomic_DNA"/>
</dbReference>
<evidence type="ECO:0000256" key="1">
    <source>
        <dbReference type="ARBA" id="ARBA00008542"/>
    </source>
</evidence>
<evidence type="ECO:0000313" key="3">
    <source>
        <dbReference type="EMBL" id="KGR86227.1"/>
    </source>
</evidence>
<dbReference type="Gene3D" id="3.40.50.880">
    <property type="match status" value="1"/>
</dbReference>
<comment type="similarity">
    <text evidence="1">Belongs to the peptidase C56 family.</text>
</comment>
<dbReference type="InterPro" id="IPR002818">
    <property type="entry name" value="DJ-1/PfpI"/>
</dbReference>
<dbReference type="eggNOG" id="COG0693">
    <property type="taxonomic scope" value="Bacteria"/>
</dbReference>
<comment type="caution">
    <text evidence="3">The sequence shown here is derived from an EMBL/GenBank/DDBJ whole genome shotgun (WGS) entry which is preliminary data.</text>
</comment>
<protein>
    <submittedName>
        <fullName evidence="3">Cysteine protease</fullName>
    </submittedName>
</protein>
<keyword evidence="3" id="KW-0378">Hydrolase</keyword>
<dbReference type="InterPro" id="IPR029062">
    <property type="entry name" value="Class_I_gatase-like"/>
</dbReference>
<dbReference type="OrthoDB" id="9792284at2"/>
<accession>A0A0A3JGT9</accession>
<dbReference type="AlphaFoldDB" id="A0A0A3JGT9"/>
<dbReference type="NCBIfam" id="TIGR01382">
    <property type="entry name" value="PfpI"/>
    <property type="match status" value="1"/>
</dbReference>
<dbReference type="PROSITE" id="PS51276">
    <property type="entry name" value="PEPTIDASE_C56_PFPI"/>
    <property type="match status" value="1"/>
</dbReference>
<name>A0A0A3JGT9_9BACI</name>
<evidence type="ECO:0000313" key="4">
    <source>
        <dbReference type="Proteomes" id="UP000030437"/>
    </source>
</evidence>